<feature type="compositionally biased region" description="Polar residues" evidence="1">
    <location>
        <begin position="67"/>
        <end position="77"/>
    </location>
</feature>
<reference evidence="3" key="1">
    <citation type="submission" date="2022-11" db="UniProtKB">
        <authorList>
            <consortium name="WormBaseParasite"/>
        </authorList>
    </citation>
    <scope>IDENTIFICATION</scope>
</reference>
<feature type="region of interest" description="Disordered" evidence="1">
    <location>
        <begin position="630"/>
        <end position="655"/>
    </location>
</feature>
<dbReference type="WBParaSite" id="PSAMB.scaffold1330size32858.g12609.t1">
    <property type="protein sequence ID" value="PSAMB.scaffold1330size32858.g12609.t1"/>
    <property type="gene ID" value="PSAMB.scaffold1330size32858.g12609"/>
</dbReference>
<feature type="region of interest" description="Disordered" evidence="1">
    <location>
        <begin position="1"/>
        <end position="100"/>
    </location>
</feature>
<evidence type="ECO:0000256" key="1">
    <source>
        <dbReference type="SAM" id="MobiDB-lite"/>
    </source>
</evidence>
<keyword evidence="2" id="KW-1185">Reference proteome</keyword>
<sequence length="655" mass="74100">MSTKHLKKALAQKEAVAEAADADRDENDEDEEDSGAKPERKNLFALLQEDEEFESEDPSDKNAKDPANTTNVGSSPDKTAKKRKKKNKKKQASTKEAEDADNFDKILLEYGADRHEMQTGSGNEGEGKDVTLMAEAELFKIDYRNMNPDSEMRRILGAKFRINDQAPETRRKGGRISGKLVQRKAQWPPLKNTGLSMSQVQVLSGEVRVFAFEHGAAYQTAQQMFWEAVDSMNPDAFVAILREYPYHIDTLLQLAEVVRANEDFQMARDLVERALFVCESSLHPLFNLSTYRSRLDYRQWENRPFFLALHRHIAGLCQRGLYRTALEFVKLLFSLDPLEDPLGMLLLIDYVALRARQYDYLLSLYRGLEISRNVSQLPNFAYSVALGCFLKTIDEDQPTTTEDENLADELLQDALLRFPTLLLPLLDKCSVEPDKKIENSRYFSAQEQVQDSEGLKQLVALYVARSHELWKEAAVMRWLEKNAHSLLEKVEAKKATLERFRQIRRTRYQRTPRNVLRHLFVSDLREAMAALPAAATNEAVLSYDPLPPLDSRAHYQRPDRTAAPLDGTFLSGLLRSLMPDFNPDDAAAAQAAAREDDEAGAVGGQPAPAGFQNSIRTLLNAVRDLLDNVQVVPPERDDGAHPPPADEHPEDGEWD</sequence>
<feature type="compositionally biased region" description="Acidic residues" evidence="1">
    <location>
        <begin position="23"/>
        <end position="33"/>
    </location>
</feature>
<dbReference type="PANTHER" id="PTHR22684">
    <property type="entry name" value="NULP1-RELATED"/>
    <property type="match status" value="1"/>
</dbReference>
<evidence type="ECO:0000313" key="3">
    <source>
        <dbReference type="WBParaSite" id="PSAMB.scaffold1330size32858.g12609.t1"/>
    </source>
</evidence>
<protein>
    <submittedName>
        <fullName evidence="3">Transcription factor 25</fullName>
    </submittedName>
</protein>
<organism evidence="2 3">
    <name type="scientific">Plectus sambesii</name>
    <dbReference type="NCBI Taxonomy" id="2011161"/>
    <lineage>
        <taxon>Eukaryota</taxon>
        <taxon>Metazoa</taxon>
        <taxon>Ecdysozoa</taxon>
        <taxon>Nematoda</taxon>
        <taxon>Chromadorea</taxon>
        <taxon>Plectida</taxon>
        <taxon>Plectina</taxon>
        <taxon>Plectoidea</taxon>
        <taxon>Plectidae</taxon>
        <taxon>Plectus</taxon>
    </lineage>
</organism>
<dbReference type="GO" id="GO:1990112">
    <property type="term" value="C:RQC complex"/>
    <property type="evidence" value="ECO:0007669"/>
    <property type="project" value="TreeGrafter"/>
</dbReference>
<dbReference type="PANTHER" id="PTHR22684:SF0">
    <property type="entry name" value="RIBOSOME QUALITY CONTROL COMPLEX SUBUNIT TCF25"/>
    <property type="match status" value="1"/>
</dbReference>
<feature type="compositionally biased region" description="Basic residues" evidence="1">
    <location>
        <begin position="80"/>
        <end position="92"/>
    </location>
</feature>
<accession>A0A914UX17</accession>
<feature type="compositionally biased region" description="Basic residues" evidence="1">
    <location>
        <begin position="1"/>
        <end position="10"/>
    </location>
</feature>
<feature type="compositionally biased region" description="Acidic residues" evidence="1">
    <location>
        <begin position="48"/>
        <end position="57"/>
    </location>
</feature>
<dbReference type="Proteomes" id="UP000887566">
    <property type="component" value="Unplaced"/>
</dbReference>
<dbReference type="InterPro" id="IPR006994">
    <property type="entry name" value="TCF25/Rqc1"/>
</dbReference>
<dbReference type="AlphaFoldDB" id="A0A914UX17"/>
<evidence type="ECO:0000313" key="2">
    <source>
        <dbReference type="Proteomes" id="UP000887566"/>
    </source>
</evidence>
<proteinExistence type="predicted"/>
<feature type="compositionally biased region" description="Basic and acidic residues" evidence="1">
    <location>
        <begin position="634"/>
        <end position="647"/>
    </location>
</feature>
<dbReference type="Pfam" id="PF04910">
    <property type="entry name" value="Tcf25"/>
    <property type="match status" value="1"/>
</dbReference>
<name>A0A914UX17_9BILA</name>